<gene>
    <name evidence="13" type="ORF">DCAR_021097</name>
</gene>
<evidence type="ECO:0000256" key="2">
    <source>
        <dbReference type="ARBA" id="ARBA00009592"/>
    </source>
</evidence>
<dbReference type="InterPro" id="IPR046956">
    <property type="entry name" value="RLP23-like"/>
</dbReference>
<evidence type="ECO:0000256" key="7">
    <source>
        <dbReference type="ARBA" id="ARBA00022737"/>
    </source>
</evidence>
<evidence type="ECO:0000256" key="5">
    <source>
        <dbReference type="ARBA" id="ARBA00022692"/>
    </source>
</evidence>
<sequence length="682" mass="75663">MPPAAMLCHDHERSVLLHFKQSPSLNESASYDSSAYSKTESWKARGENGTDCCSWHGVECDEKTGYIIGLHLNSAYLYGTLGSNIFTLVHLQTLNLADNNFRRSTIPHEISHLSSLSRLDLSFSVFAGAITTELSKLFKLTYLDLNENDFSGIFPVDIFHFPHMLVLDVGDNDNLTGVLPEFNRTSSFKELRLSFTNFSGNLPISVGNLQSLTKLKLGACNFSGIHGKIPHWIWNVSDHLGAVDLSSNFLTSIEHNLTVFSIPPPNTIEYRVSNNRLTGDIPPLICSGMSLTILDLSYNNMSGPIPRCLSNSLASLNLQSNNFSGTIPQLYSEDCNLKEIDLSQNQLKGEVPKSLMSCKMLEILDLSDNQIEQTFPAWLGTLPQLQVLFLHSNKFHGALGSPRSPLEFPMLRIIDVSHNSLTGVLPVEYIKIWNAMKMHSPDTELYIRIDVEFNTQTRSWHYQQQQSSITLVNKGVETEYKQILNILTAIDLSSNNFTGEIPESLGSLKELELLNLSNNELTGPIPQSLANLTKLESLDLSQNKLTGVIPQQLASQLTSLEFFNVSYNLLSGHIPQGSQFGTFDKGSYVGNSGLCAFPLSNCGTVHSPPADGDEGDSDDTYEFPSGFDWMFILAGVGSGLVVGFVMGNILTDRYPWLISSIAQSFACREKKQRRAKRSIIRR</sequence>
<keyword evidence="10" id="KW-0325">Glycoprotein</keyword>
<dbReference type="GO" id="GO:0006952">
    <property type="term" value="P:defense response"/>
    <property type="evidence" value="ECO:0007669"/>
    <property type="project" value="UniProtKB-ARBA"/>
</dbReference>
<keyword evidence="4" id="KW-0433">Leucine-rich repeat</keyword>
<comment type="similarity">
    <text evidence="2">Belongs to the RLP family.</text>
</comment>
<dbReference type="EMBL" id="LNRQ01000006">
    <property type="protein sequence ID" value="KZM91538.1"/>
    <property type="molecule type" value="Genomic_DNA"/>
</dbReference>
<dbReference type="STRING" id="79200.A0A164WB10"/>
<evidence type="ECO:0000256" key="9">
    <source>
        <dbReference type="ARBA" id="ARBA00023136"/>
    </source>
</evidence>
<dbReference type="FunFam" id="3.80.10.10:FF:000111">
    <property type="entry name" value="LRR receptor-like serine/threonine-protein kinase ERECTA"/>
    <property type="match status" value="1"/>
</dbReference>
<keyword evidence="6" id="KW-0732">Signal</keyword>
<keyword evidence="9 11" id="KW-0472">Membrane</keyword>
<feature type="transmembrane region" description="Helical" evidence="11">
    <location>
        <begin position="629"/>
        <end position="650"/>
    </location>
</feature>
<dbReference type="SMART" id="SM00369">
    <property type="entry name" value="LRR_TYP"/>
    <property type="match status" value="7"/>
</dbReference>
<dbReference type="Pfam" id="PF08263">
    <property type="entry name" value="LRRNT_2"/>
    <property type="match status" value="1"/>
</dbReference>
<evidence type="ECO:0000256" key="3">
    <source>
        <dbReference type="ARBA" id="ARBA00022475"/>
    </source>
</evidence>
<dbReference type="PRINTS" id="PR00019">
    <property type="entry name" value="LEURICHRPT"/>
</dbReference>
<dbReference type="GO" id="GO:0099402">
    <property type="term" value="P:plant organ development"/>
    <property type="evidence" value="ECO:0007669"/>
    <property type="project" value="UniProtKB-ARBA"/>
</dbReference>
<dbReference type="OMA" id="RISQWIC"/>
<dbReference type="FunFam" id="3.80.10.10:FF:000095">
    <property type="entry name" value="LRR receptor-like serine/threonine-protein kinase GSO1"/>
    <property type="match status" value="1"/>
</dbReference>
<comment type="caution">
    <text evidence="13">The sequence shown here is derived from an EMBL/GenBank/DDBJ whole genome shotgun (WGS) entry which is preliminary data.</text>
</comment>
<protein>
    <recommendedName>
        <fullName evidence="12">Leucine-rich repeat-containing N-terminal plant-type domain-containing protein</fullName>
    </recommendedName>
</protein>
<dbReference type="AlphaFoldDB" id="A0A164WB10"/>
<dbReference type="Gramene" id="KZM91538">
    <property type="protein sequence ID" value="KZM91538"/>
    <property type="gene ID" value="DCAR_021097"/>
</dbReference>
<dbReference type="FunFam" id="3.80.10.10:FF:000400">
    <property type="entry name" value="Nuclear pore complex protein NUP107"/>
    <property type="match status" value="1"/>
</dbReference>
<evidence type="ECO:0000313" key="13">
    <source>
        <dbReference type="EMBL" id="KZM91538.1"/>
    </source>
</evidence>
<feature type="domain" description="Leucine-rich repeat-containing N-terminal plant-type" evidence="12">
    <location>
        <begin position="9"/>
        <end position="61"/>
    </location>
</feature>
<evidence type="ECO:0000256" key="8">
    <source>
        <dbReference type="ARBA" id="ARBA00022989"/>
    </source>
</evidence>
<dbReference type="PANTHER" id="PTHR48061:SF12">
    <property type="entry name" value="DISEASE RESISTANCE LIKE PROTEIN"/>
    <property type="match status" value="1"/>
</dbReference>
<dbReference type="SUPFAM" id="SSF52058">
    <property type="entry name" value="L domain-like"/>
    <property type="match status" value="2"/>
</dbReference>
<dbReference type="InterPro" id="IPR001611">
    <property type="entry name" value="Leu-rich_rpt"/>
</dbReference>
<dbReference type="PANTHER" id="PTHR48061">
    <property type="entry name" value="LEUCINE-RICH REPEAT RECEPTOR PROTEIN KINASE EMS1-LIKE-RELATED"/>
    <property type="match status" value="1"/>
</dbReference>
<keyword evidence="3" id="KW-1003">Cell membrane</keyword>
<keyword evidence="8 11" id="KW-1133">Transmembrane helix</keyword>
<dbReference type="InterPro" id="IPR003591">
    <property type="entry name" value="Leu-rich_rpt_typical-subtyp"/>
</dbReference>
<dbReference type="InterPro" id="IPR032675">
    <property type="entry name" value="LRR_dom_sf"/>
</dbReference>
<evidence type="ECO:0000256" key="4">
    <source>
        <dbReference type="ARBA" id="ARBA00022614"/>
    </source>
</evidence>
<evidence type="ECO:0000259" key="12">
    <source>
        <dbReference type="Pfam" id="PF08263"/>
    </source>
</evidence>
<dbReference type="InterPro" id="IPR013210">
    <property type="entry name" value="LRR_N_plant-typ"/>
</dbReference>
<dbReference type="Gene3D" id="3.80.10.10">
    <property type="entry name" value="Ribonuclease Inhibitor"/>
    <property type="match status" value="2"/>
</dbReference>
<dbReference type="GO" id="GO:0051707">
    <property type="term" value="P:response to other organism"/>
    <property type="evidence" value="ECO:0007669"/>
    <property type="project" value="UniProtKB-ARBA"/>
</dbReference>
<dbReference type="GO" id="GO:0005886">
    <property type="term" value="C:plasma membrane"/>
    <property type="evidence" value="ECO:0007669"/>
    <property type="project" value="UniProtKB-SubCell"/>
</dbReference>
<evidence type="ECO:0000256" key="6">
    <source>
        <dbReference type="ARBA" id="ARBA00022729"/>
    </source>
</evidence>
<name>A0A164WB10_DAUCS</name>
<evidence type="ECO:0000256" key="11">
    <source>
        <dbReference type="SAM" id="Phobius"/>
    </source>
</evidence>
<reference evidence="13" key="1">
    <citation type="journal article" date="2016" name="Nat. Genet.">
        <title>A high-quality carrot genome assembly provides new insights into carotenoid accumulation and asterid genome evolution.</title>
        <authorList>
            <person name="Iorizzo M."/>
            <person name="Ellison S."/>
            <person name="Senalik D."/>
            <person name="Zeng P."/>
            <person name="Satapoomin P."/>
            <person name="Huang J."/>
            <person name="Bowman M."/>
            <person name="Iovene M."/>
            <person name="Sanseverino W."/>
            <person name="Cavagnaro P."/>
            <person name="Yildiz M."/>
            <person name="Macko-Podgorni A."/>
            <person name="Moranska E."/>
            <person name="Grzebelus E."/>
            <person name="Grzebelus D."/>
            <person name="Ashrafi H."/>
            <person name="Zheng Z."/>
            <person name="Cheng S."/>
            <person name="Spooner D."/>
            <person name="Van Deynze A."/>
            <person name="Simon P."/>
        </authorList>
    </citation>
    <scope>NUCLEOTIDE SEQUENCE [LARGE SCALE GENOMIC DNA]</scope>
    <source>
        <tissue evidence="13">Leaf</tissue>
    </source>
</reference>
<dbReference type="GO" id="GO:0009653">
    <property type="term" value="P:anatomical structure morphogenesis"/>
    <property type="evidence" value="ECO:0007669"/>
    <property type="project" value="UniProtKB-ARBA"/>
</dbReference>
<evidence type="ECO:0000256" key="10">
    <source>
        <dbReference type="ARBA" id="ARBA00023180"/>
    </source>
</evidence>
<accession>A0A164WB10</accession>
<dbReference type="Pfam" id="PF13855">
    <property type="entry name" value="LRR_8"/>
    <property type="match status" value="2"/>
</dbReference>
<dbReference type="Pfam" id="PF00560">
    <property type="entry name" value="LRR_1"/>
    <property type="match status" value="3"/>
</dbReference>
<keyword evidence="7" id="KW-0677">Repeat</keyword>
<organism evidence="13">
    <name type="scientific">Daucus carota subsp. sativus</name>
    <name type="common">Carrot</name>
    <dbReference type="NCBI Taxonomy" id="79200"/>
    <lineage>
        <taxon>Eukaryota</taxon>
        <taxon>Viridiplantae</taxon>
        <taxon>Streptophyta</taxon>
        <taxon>Embryophyta</taxon>
        <taxon>Tracheophyta</taxon>
        <taxon>Spermatophyta</taxon>
        <taxon>Magnoliopsida</taxon>
        <taxon>eudicotyledons</taxon>
        <taxon>Gunneridae</taxon>
        <taxon>Pentapetalae</taxon>
        <taxon>asterids</taxon>
        <taxon>campanulids</taxon>
        <taxon>Apiales</taxon>
        <taxon>Apiaceae</taxon>
        <taxon>Apioideae</taxon>
        <taxon>Scandiceae</taxon>
        <taxon>Daucinae</taxon>
        <taxon>Daucus</taxon>
        <taxon>Daucus sect. Daucus</taxon>
    </lineage>
</organism>
<evidence type="ECO:0000256" key="1">
    <source>
        <dbReference type="ARBA" id="ARBA00004251"/>
    </source>
</evidence>
<proteinExistence type="inferred from homology"/>
<keyword evidence="5 11" id="KW-0812">Transmembrane</keyword>
<comment type="subcellular location">
    <subcellularLocation>
        <location evidence="1">Cell membrane</location>
        <topology evidence="1">Single-pass type I membrane protein</topology>
    </subcellularLocation>
</comment>